<proteinExistence type="predicted"/>
<evidence type="ECO:0000313" key="2">
    <source>
        <dbReference type="EMBL" id="OIR00167.1"/>
    </source>
</evidence>
<name>A0A1J5RW43_9ZZZZ</name>
<sequence length="304" mass="33524">MKKVKLSTLSITLYTLLAVLLVACVKSTSTENGTAGTGTQSVSLFLTDGPGAYNNLFLDIKSVEVLVDTSKNTRQHDSCDWDRVGARNGNADSASLVWNTLNIKAGLYDVVALKNGIDTLLSTSNVFAGSIRLIRIDLGPQSAIVVDSVKYPLYYPTNFYILIKLKGDEWEEYASNSYRLWLDFDVMKSIVVSNGRYYLVPCVRNYVVSKTGKIHGAIAPQIAFPEIIKVYSATDTAYALPNPNGEFTVRGLKDGTYSMYIHSLAYNPLNTQPTTNVYLDSTINNIVIKNANTVNVGTIYLRRK</sequence>
<accession>A0A1J5RW43</accession>
<comment type="caution">
    <text evidence="2">The sequence shown here is derived from an EMBL/GenBank/DDBJ whole genome shotgun (WGS) entry which is preliminary data.</text>
</comment>
<protein>
    <recommendedName>
        <fullName evidence="1">DUF4382 domain-containing protein</fullName>
    </recommendedName>
</protein>
<dbReference type="Pfam" id="PF14321">
    <property type="entry name" value="DUF4382"/>
    <property type="match status" value="1"/>
</dbReference>
<gene>
    <name evidence="2" type="ORF">GALL_178130</name>
</gene>
<organism evidence="2">
    <name type="scientific">mine drainage metagenome</name>
    <dbReference type="NCBI Taxonomy" id="410659"/>
    <lineage>
        <taxon>unclassified sequences</taxon>
        <taxon>metagenomes</taxon>
        <taxon>ecological metagenomes</taxon>
    </lineage>
</organism>
<dbReference type="PROSITE" id="PS51257">
    <property type="entry name" value="PROKAR_LIPOPROTEIN"/>
    <property type="match status" value="1"/>
</dbReference>
<dbReference type="InterPro" id="IPR025491">
    <property type="entry name" value="DUF4382"/>
</dbReference>
<evidence type="ECO:0000259" key="1">
    <source>
        <dbReference type="Pfam" id="PF14321"/>
    </source>
</evidence>
<dbReference type="AlphaFoldDB" id="A0A1J5RW43"/>
<dbReference type="EMBL" id="MLJW01000098">
    <property type="protein sequence ID" value="OIR00167.1"/>
    <property type="molecule type" value="Genomic_DNA"/>
</dbReference>
<feature type="domain" description="DUF4382" evidence="1">
    <location>
        <begin position="41"/>
        <end position="201"/>
    </location>
</feature>
<reference evidence="2" key="1">
    <citation type="submission" date="2016-10" db="EMBL/GenBank/DDBJ databases">
        <title>Sequence of Gallionella enrichment culture.</title>
        <authorList>
            <person name="Poehlein A."/>
            <person name="Muehling M."/>
            <person name="Daniel R."/>
        </authorList>
    </citation>
    <scope>NUCLEOTIDE SEQUENCE</scope>
</reference>